<dbReference type="InterPro" id="IPR036291">
    <property type="entry name" value="NAD(P)-bd_dom_sf"/>
</dbReference>
<dbReference type="Gene3D" id="1.10.1040.10">
    <property type="entry name" value="N-(1-d-carboxylethyl)-l-norvaline Dehydrogenase, domain 2"/>
    <property type="match status" value="1"/>
</dbReference>
<dbReference type="InterPro" id="IPR051265">
    <property type="entry name" value="HIBADH-related_NP60_sf"/>
</dbReference>
<comment type="caution">
    <text evidence="4">The sequence shown here is derived from an EMBL/GenBank/DDBJ whole genome shotgun (WGS) entry which is preliminary data.</text>
</comment>
<dbReference type="PANTHER" id="PTHR43580">
    <property type="entry name" value="OXIDOREDUCTASE GLYR1-RELATED"/>
    <property type="match status" value="1"/>
</dbReference>
<protein>
    <submittedName>
        <fullName evidence="4">6-phosphogluconate dehydrogenase</fullName>
    </submittedName>
</protein>
<feature type="domain" description="Phosphogluconate dehydrogenase NAD-binding putative C-terminal" evidence="3">
    <location>
        <begin position="216"/>
        <end position="286"/>
    </location>
</feature>
<evidence type="ECO:0000259" key="3">
    <source>
        <dbReference type="Pfam" id="PF09130"/>
    </source>
</evidence>
<accession>A0ABR1KKL8</accession>
<comment type="similarity">
    <text evidence="1">Belongs to the HIBADH-related family. NP60 subfamily.</text>
</comment>
<dbReference type="Proteomes" id="UP001363622">
    <property type="component" value="Unassembled WGS sequence"/>
</dbReference>
<dbReference type="InterPro" id="IPR028939">
    <property type="entry name" value="P5C_Rdtase_cat_N"/>
</dbReference>
<reference evidence="4 5" key="1">
    <citation type="submission" date="2024-04" db="EMBL/GenBank/DDBJ databases">
        <title>Phyllosticta paracitricarpa is synonymous to the EU quarantine fungus P. citricarpa based on phylogenomic analyses.</title>
        <authorList>
            <consortium name="Lawrence Berkeley National Laboratory"/>
            <person name="Van Ingen-Buijs V.A."/>
            <person name="Van Westerhoven A.C."/>
            <person name="Haridas S."/>
            <person name="Skiadas P."/>
            <person name="Martin F."/>
            <person name="Groenewald J.Z."/>
            <person name="Crous P.W."/>
            <person name="Seidl M.F."/>
        </authorList>
    </citation>
    <scope>NUCLEOTIDE SEQUENCE [LARGE SCALE GENOMIC DNA]</scope>
    <source>
        <strain evidence="4 5">CBS 123371</strain>
    </source>
</reference>
<feature type="domain" description="Pyrroline-5-carboxylate reductase catalytic N-terminal" evidence="2">
    <location>
        <begin position="8"/>
        <end position="85"/>
    </location>
</feature>
<dbReference type="PANTHER" id="PTHR43580:SF2">
    <property type="entry name" value="CYTOKINE-LIKE NUCLEAR FACTOR N-PAC"/>
    <property type="match status" value="1"/>
</dbReference>
<evidence type="ECO:0000313" key="5">
    <source>
        <dbReference type="Proteomes" id="UP001363622"/>
    </source>
</evidence>
<dbReference type="InterPro" id="IPR013328">
    <property type="entry name" value="6PGD_dom2"/>
</dbReference>
<dbReference type="SUPFAM" id="SSF51735">
    <property type="entry name" value="NAD(P)-binding Rossmann-fold domains"/>
    <property type="match status" value="1"/>
</dbReference>
<evidence type="ECO:0000259" key="2">
    <source>
        <dbReference type="Pfam" id="PF03807"/>
    </source>
</evidence>
<organism evidence="4 5">
    <name type="scientific">Phyllosticta citriasiana</name>
    <dbReference type="NCBI Taxonomy" id="595635"/>
    <lineage>
        <taxon>Eukaryota</taxon>
        <taxon>Fungi</taxon>
        <taxon>Dikarya</taxon>
        <taxon>Ascomycota</taxon>
        <taxon>Pezizomycotina</taxon>
        <taxon>Dothideomycetes</taxon>
        <taxon>Dothideomycetes incertae sedis</taxon>
        <taxon>Botryosphaeriales</taxon>
        <taxon>Phyllostictaceae</taxon>
        <taxon>Phyllosticta</taxon>
    </lineage>
</organism>
<dbReference type="Gene3D" id="3.40.50.720">
    <property type="entry name" value="NAD(P)-binding Rossmann-like Domain"/>
    <property type="match status" value="1"/>
</dbReference>
<dbReference type="InterPro" id="IPR015814">
    <property type="entry name" value="Pgluconate_DH_NAD-bd_C"/>
</dbReference>
<dbReference type="EMBL" id="JBBPHU010000009">
    <property type="protein sequence ID" value="KAK7513731.1"/>
    <property type="molecule type" value="Genomic_DNA"/>
</dbReference>
<name>A0ABR1KKL8_9PEZI</name>
<gene>
    <name evidence="4" type="ORF">IWZ03DRAFT_239448</name>
</gene>
<dbReference type="InterPro" id="IPR008927">
    <property type="entry name" value="6-PGluconate_DH-like_C_sf"/>
</dbReference>
<keyword evidence="5" id="KW-1185">Reference proteome</keyword>
<dbReference type="Pfam" id="PF09130">
    <property type="entry name" value="DUF1932"/>
    <property type="match status" value="1"/>
</dbReference>
<evidence type="ECO:0000256" key="1">
    <source>
        <dbReference type="ARBA" id="ARBA00007598"/>
    </source>
</evidence>
<dbReference type="SUPFAM" id="SSF48179">
    <property type="entry name" value="6-phosphogluconate dehydrogenase C-terminal domain-like"/>
    <property type="match status" value="1"/>
</dbReference>
<proteinExistence type="inferred from homology"/>
<dbReference type="Pfam" id="PF03807">
    <property type="entry name" value="F420_oxidored"/>
    <property type="match status" value="1"/>
</dbReference>
<sequence>MAGSRASIGVISIGDMGLGIAKLLQAHNYHVLTTCAGRSQATQKRAESASVEVVPDHLQLVNRSDYLLSIVPPRDALATAEAIIAAYQQHTRPTTSNPLYYLDLNAIAPSTARNISTAFATHAPLIRFIDGGIIGGPPSLAPSTSPPDPVTWKRPSIPLSGPYELASAPASGAHLAATLRTKHLSPDVGTASGLKACFASLTKGYTALAIQSFSTAAQLGVLDHLLREMDAANPLGRQRAEAGLVGMPNKAYRWVAEMDEIGKTFDEDGGWAGENVYKQVAGVYRVVADETELGSREGKMRVQEVVDGLVGALKARKEKTD</sequence>
<evidence type="ECO:0000313" key="4">
    <source>
        <dbReference type="EMBL" id="KAK7513731.1"/>
    </source>
</evidence>